<dbReference type="AlphaFoldDB" id="A0A166MQL2"/>
<protein>
    <submittedName>
        <fullName evidence="2">Uncharacterized protein</fullName>
    </submittedName>
</protein>
<gene>
    <name evidence="2" type="ORF">EXIGLDRAFT_784055</name>
</gene>
<sequence length="98" mass="10810">MAIRPLPASFKLLGEADVLYPSWELRLLDHLRMQDVASYVMGVNETWPPQPPKRTVTASVQSTTSSSPSVTVQAATSTSTTIYGAAASEDEWYHVREK</sequence>
<accession>A0A166MQL2</accession>
<organism evidence="2 3">
    <name type="scientific">Exidia glandulosa HHB12029</name>
    <dbReference type="NCBI Taxonomy" id="1314781"/>
    <lineage>
        <taxon>Eukaryota</taxon>
        <taxon>Fungi</taxon>
        <taxon>Dikarya</taxon>
        <taxon>Basidiomycota</taxon>
        <taxon>Agaricomycotina</taxon>
        <taxon>Agaricomycetes</taxon>
        <taxon>Auriculariales</taxon>
        <taxon>Exidiaceae</taxon>
        <taxon>Exidia</taxon>
    </lineage>
</organism>
<evidence type="ECO:0000313" key="3">
    <source>
        <dbReference type="Proteomes" id="UP000077266"/>
    </source>
</evidence>
<feature type="non-terminal residue" evidence="2">
    <location>
        <position position="98"/>
    </location>
</feature>
<dbReference type="Proteomes" id="UP000077266">
    <property type="component" value="Unassembled WGS sequence"/>
</dbReference>
<feature type="region of interest" description="Disordered" evidence="1">
    <location>
        <begin position="50"/>
        <end position="72"/>
    </location>
</feature>
<proteinExistence type="predicted"/>
<reference evidence="2 3" key="1">
    <citation type="journal article" date="2016" name="Mol. Biol. Evol.">
        <title>Comparative Genomics of Early-Diverging Mushroom-Forming Fungi Provides Insights into the Origins of Lignocellulose Decay Capabilities.</title>
        <authorList>
            <person name="Nagy L.G."/>
            <person name="Riley R."/>
            <person name="Tritt A."/>
            <person name="Adam C."/>
            <person name="Daum C."/>
            <person name="Floudas D."/>
            <person name="Sun H."/>
            <person name="Yadav J.S."/>
            <person name="Pangilinan J."/>
            <person name="Larsson K.H."/>
            <person name="Matsuura K."/>
            <person name="Barry K."/>
            <person name="Labutti K."/>
            <person name="Kuo R."/>
            <person name="Ohm R.A."/>
            <person name="Bhattacharya S.S."/>
            <person name="Shirouzu T."/>
            <person name="Yoshinaga Y."/>
            <person name="Martin F.M."/>
            <person name="Grigoriev I.V."/>
            <person name="Hibbett D.S."/>
        </authorList>
    </citation>
    <scope>NUCLEOTIDE SEQUENCE [LARGE SCALE GENOMIC DNA]</scope>
    <source>
        <strain evidence="2 3">HHB12029</strain>
    </source>
</reference>
<keyword evidence="3" id="KW-1185">Reference proteome</keyword>
<feature type="compositionally biased region" description="Low complexity" evidence="1">
    <location>
        <begin position="55"/>
        <end position="72"/>
    </location>
</feature>
<dbReference type="EMBL" id="KV426982">
    <property type="protein sequence ID" value="KZV78293.1"/>
    <property type="molecule type" value="Genomic_DNA"/>
</dbReference>
<name>A0A166MQL2_EXIGL</name>
<evidence type="ECO:0000256" key="1">
    <source>
        <dbReference type="SAM" id="MobiDB-lite"/>
    </source>
</evidence>
<evidence type="ECO:0000313" key="2">
    <source>
        <dbReference type="EMBL" id="KZV78293.1"/>
    </source>
</evidence>
<dbReference type="InParanoid" id="A0A166MQL2"/>